<dbReference type="Pfam" id="PF24626">
    <property type="entry name" value="SH3_Tf2-1"/>
    <property type="match status" value="1"/>
</dbReference>
<proteinExistence type="predicted"/>
<accession>A0ABQ5EQS3</accession>
<dbReference type="Pfam" id="PF04827">
    <property type="entry name" value="Plant_tran"/>
    <property type="match status" value="1"/>
</dbReference>
<dbReference type="InterPro" id="IPR057670">
    <property type="entry name" value="SH3_retrovirus"/>
</dbReference>
<dbReference type="Proteomes" id="UP001151760">
    <property type="component" value="Unassembled WGS sequence"/>
</dbReference>
<protein>
    <submittedName>
        <fullName evidence="2">Retrovirus-related pol polyprotein from transposon TNT 1-94</fullName>
    </submittedName>
</protein>
<dbReference type="Pfam" id="PF13966">
    <property type="entry name" value="zf-RVT"/>
    <property type="match status" value="1"/>
</dbReference>
<organism evidence="2 3">
    <name type="scientific">Tanacetum coccineum</name>
    <dbReference type="NCBI Taxonomy" id="301880"/>
    <lineage>
        <taxon>Eukaryota</taxon>
        <taxon>Viridiplantae</taxon>
        <taxon>Streptophyta</taxon>
        <taxon>Embryophyta</taxon>
        <taxon>Tracheophyta</taxon>
        <taxon>Spermatophyta</taxon>
        <taxon>Magnoliopsida</taxon>
        <taxon>eudicotyledons</taxon>
        <taxon>Gunneridae</taxon>
        <taxon>Pentapetalae</taxon>
        <taxon>asterids</taxon>
        <taxon>campanulids</taxon>
        <taxon>Asterales</taxon>
        <taxon>Asteraceae</taxon>
        <taxon>Asteroideae</taxon>
        <taxon>Anthemideae</taxon>
        <taxon>Anthemidinae</taxon>
        <taxon>Tanacetum</taxon>
    </lineage>
</organism>
<sequence length="1113" mass="128086">MLKVSPWKGVIHFGKKGKLALRYVGPFEILERIGSVAYRLRLPEELSRIHDTFHVSNLKKYLADASLHVPLDEIKVDKTLRFVEEPVEILNREVKSLKRSKIALVKIVREVLRSFVGSFLEAKHQVSIMRLGEVARERLLGLHGSSLLYLLCLHEPLEQEWNFHRGLRQGDPLSPFLFILVMENLHVAFQRVIERGMFNPIIIGKDARASNPHLFYVDDAMFIGKWSTYNVNVLVMMLHCFFLASGLKINVNKSGHYGVGVHSSDVQMMADSFGCLANSLPFTYLGVKVGANMDRINAWQDVIQKVPDGVLNQIEGLRNSFFLGEDSEERKKTWVFGLMLLKLFMVPMVVLISRPLLIKAARFGLRSIKRLPNLKPKESILWNIVKRRLRGVSKNVNDRSFLNFYLIVSSDNDVGLVPMNNKWWISFSVKSQGKCIDDVESRNHIFSGCSLASDLFKLMRRWWNIHIPSLPYPLAWERYDEDDKSKDETCLVAHASSEVCSESSYFSDENSSIDDIALDNEYDKLKTPYEILRGRKPTLDYFRVFGSKCFILNTKDYLTKFDPKSYEGVFLGYSQNSKAYIILNKHTRKIEESLNVTFDETPPPAKTSPLVDDDLDEEEAIREIKKKNLENNVEDETLEIDEVVNIKESRNHPLENVIGNLNQRTLRSQAQNQSNFYCFISTIEPKNVNEALGDKSWIVAMQEELNQFIANDVWELVPQPKNMTVIGTKWVFRNKLDENVVLSSANDRWSWSLNRNGVFSVKSAREVIDKHLLIISPSPTRWSKLIPIKLNIFAWRMFLDKLPTRVNLSNKGIDIPCVLCLVCGSDVESRNHIFYGCSLASDLFKLMGRWWNIHIPSLPYPLAWEVWFDGWCLNSLQRSVLEATFFSLWWHIWNFRNAVLFSSENPKKSLIFDNVVSQSWLWVNYRSRKANVFWLAWLIDPSNAISPIDCTGGVGISILMKCTSTFHQLAYDSVPDALDKYLQMGVKTSRDALQAFYKVVMDLYGGELADYPNAYGAQYCRGDHEPHPFILLEALASQDLWIWHAFFSVSEVNNDVNVISQSPIFNDLKDGKAPKNCLWPYTNDTKRIRYKQAHEATRNYAELAFDVLKRNGL</sequence>
<dbReference type="InterPro" id="IPR026960">
    <property type="entry name" value="RVT-Znf"/>
</dbReference>
<dbReference type="InterPro" id="IPR006912">
    <property type="entry name" value="Harbinger_derived_prot"/>
</dbReference>
<gene>
    <name evidence="2" type="ORF">Tco_0988306</name>
</gene>
<dbReference type="PANTHER" id="PTHR33116:SF79">
    <property type="entry name" value="REVERSE TRANSCRIPTASE DOMAIN, ZINC FINGER, CCHC-TYPE-RELATED"/>
    <property type="match status" value="1"/>
</dbReference>
<dbReference type="InterPro" id="IPR056924">
    <property type="entry name" value="SH3_Tf2-1"/>
</dbReference>
<name>A0ABQ5EQS3_9ASTR</name>
<feature type="domain" description="Reverse transcriptase" evidence="1">
    <location>
        <begin position="1"/>
        <end position="289"/>
    </location>
</feature>
<dbReference type="Pfam" id="PF00078">
    <property type="entry name" value="RVT_1"/>
    <property type="match status" value="1"/>
</dbReference>
<keyword evidence="3" id="KW-1185">Reference proteome</keyword>
<evidence type="ECO:0000313" key="2">
    <source>
        <dbReference type="EMBL" id="GJT53252.1"/>
    </source>
</evidence>
<dbReference type="Pfam" id="PF25597">
    <property type="entry name" value="SH3_retrovirus"/>
    <property type="match status" value="1"/>
</dbReference>
<dbReference type="EMBL" id="BQNB010016570">
    <property type="protein sequence ID" value="GJT53252.1"/>
    <property type="molecule type" value="Genomic_DNA"/>
</dbReference>
<reference evidence="2" key="2">
    <citation type="submission" date="2022-01" db="EMBL/GenBank/DDBJ databases">
        <authorList>
            <person name="Yamashiro T."/>
            <person name="Shiraishi A."/>
            <person name="Satake H."/>
            <person name="Nakayama K."/>
        </authorList>
    </citation>
    <scope>NUCLEOTIDE SEQUENCE</scope>
</reference>
<dbReference type="PANTHER" id="PTHR33116">
    <property type="entry name" value="REVERSE TRANSCRIPTASE ZINC-BINDING DOMAIN-CONTAINING PROTEIN-RELATED-RELATED"/>
    <property type="match status" value="1"/>
</dbReference>
<evidence type="ECO:0000313" key="3">
    <source>
        <dbReference type="Proteomes" id="UP001151760"/>
    </source>
</evidence>
<comment type="caution">
    <text evidence="2">The sequence shown here is derived from an EMBL/GenBank/DDBJ whole genome shotgun (WGS) entry which is preliminary data.</text>
</comment>
<dbReference type="InterPro" id="IPR000477">
    <property type="entry name" value="RT_dom"/>
</dbReference>
<dbReference type="PROSITE" id="PS50878">
    <property type="entry name" value="RT_POL"/>
    <property type="match status" value="1"/>
</dbReference>
<reference evidence="2" key="1">
    <citation type="journal article" date="2022" name="Int. J. Mol. Sci.">
        <title>Draft Genome of Tanacetum Coccineum: Genomic Comparison of Closely Related Tanacetum-Family Plants.</title>
        <authorList>
            <person name="Yamashiro T."/>
            <person name="Shiraishi A."/>
            <person name="Nakayama K."/>
            <person name="Satake H."/>
        </authorList>
    </citation>
    <scope>NUCLEOTIDE SEQUENCE</scope>
</reference>
<evidence type="ECO:0000259" key="1">
    <source>
        <dbReference type="PROSITE" id="PS50878"/>
    </source>
</evidence>